<reference evidence="2" key="1">
    <citation type="journal article" date="2019" name="Gigascience">
        <title>De novo genome assembly of the endangered Acer yangbiense, a plant species with extremely small populations endemic to Yunnan Province, China.</title>
        <authorList>
            <person name="Yang J."/>
            <person name="Wariss H.M."/>
            <person name="Tao L."/>
            <person name="Zhang R."/>
            <person name="Yun Q."/>
            <person name="Hollingsworth P."/>
            <person name="Dao Z."/>
            <person name="Luo G."/>
            <person name="Guo H."/>
            <person name="Ma Y."/>
            <person name="Sun W."/>
        </authorList>
    </citation>
    <scope>NUCLEOTIDE SEQUENCE [LARGE SCALE GENOMIC DNA]</scope>
    <source>
        <strain evidence="2">cv. Malutang</strain>
    </source>
</reference>
<dbReference type="AlphaFoldDB" id="A0A5C7HHA0"/>
<evidence type="ECO:0000313" key="2">
    <source>
        <dbReference type="Proteomes" id="UP000323000"/>
    </source>
</evidence>
<comment type="caution">
    <text evidence="1">The sequence shown here is derived from an EMBL/GenBank/DDBJ whole genome shotgun (WGS) entry which is preliminary data.</text>
</comment>
<sequence>MAGNSSKLPISCLCNYYEFKCTIPTIATTTTSSLFATFKADSNDIPQITGVHDFFREFYSEFKKLWYLAGPAIFTSICQYFLSGITQLFCGHMISTIAQAAFSVEDYVLGLLSYGAMRGSRDFGGQPNCGSVDRLDGEPFCGSNEYLGGEFVCVTGFGSYEPYGETRENSVV</sequence>
<accession>A0A5C7HHA0</accession>
<organism evidence="1 2">
    <name type="scientific">Acer yangbiense</name>
    <dbReference type="NCBI Taxonomy" id="1000413"/>
    <lineage>
        <taxon>Eukaryota</taxon>
        <taxon>Viridiplantae</taxon>
        <taxon>Streptophyta</taxon>
        <taxon>Embryophyta</taxon>
        <taxon>Tracheophyta</taxon>
        <taxon>Spermatophyta</taxon>
        <taxon>Magnoliopsida</taxon>
        <taxon>eudicotyledons</taxon>
        <taxon>Gunneridae</taxon>
        <taxon>Pentapetalae</taxon>
        <taxon>rosids</taxon>
        <taxon>malvids</taxon>
        <taxon>Sapindales</taxon>
        <taxon>Sapindaceae</taxon>
        <taxon>Hippocastanoideae</taxon>
        <taxon>Acereae</taxon>
        <taxon>Acer</taxon>
    </lineage>
</organism>
<keyword evidence="2" id="KW-1185">Reference proteome</keyword>
<dbReference type="OrthoDB" id="2126698at2759"/>
<protein>
    <submittedName>
        <fullName evidence="1">Uncharacterized protein</fullName>
    </submittedName>
</protein>
<dbReference type="EMBL" id="VAHF01000008">
    <property type="protein sequence ID" value="TXG56229.1"/>
    <property type="molecule type" value="Genomic_DNA"/>
</dbReference>
<evidence type="ECO:0000313" key="1">
    <source>
        <dbReference type="EMBL" id="TXG56229.1"/>
    </source>
</evidence>
<dbReference type="Proteomes" id="UP000323000">
    <property type="component" value="Chromosome 8"/>
</dbReference>
<gene>
    <name evidence="1" type="ORF">EZV62_017542</name>
</gene>
<proteinExistence type="predicted"/>
<name>A0A5C7HHA0_9ROSI</name>